<sequence length="63" mass="6987">MARICEICGKKPSTGNNVSHAHNKTRKVWYPNLQKVKALHQGTVRSIKVCTRCIRSGAVVKAL</sequence>
<keyword evidence="3 5" id="KW-0687">Ribonucleoprotein</keyword>
<dbReference type="Gene3D" id="2.20.150.30">
    <property type="match status" value="1"/>
</dbReference>
<dbReference type="HAMAP" id="MF_00373">
    <property type="entry name" value="Ribosomal_bL28"/>
    <property type="match status" value="1"/>
</dbReference>
<proteinExistence type="inferred from homology"/>
<evidence type="ECO:0000313" key="7">
    <source>
        <dbReference type="Proteomes" id="UP000317155"/>
    </source>
</evidence>
<name>A0A550JKP9_9BACT</name>
<comment type="similarity">
    <text evidence="1 5">Belongs to the bacterial ribosomal protein bL28 family.</text>
</comment>
<organism evidence="6 7">
    <name type="scientific">Trichloromonas acetexigens</name>
    <dbReference type="NCBI Taxonomy" id="38815"/>
    <lineage>
        <taxon>Bacteria</taxon>
        <taxon>Pseudomonadati</taxon>
        <taxon>Thermodesulfobacteriota</taxon>
        <taxon>Desulfuromonadia</taxon>
        <taxon>Desulfuromonadales</taxon>
        <taxon>Trichloromonadaceae</taxon>
        <taxon>Trichloromonas</taxon>
    </lineage>
</organism>
<dbReference type="GO" id="GO:0005840">
    <property type="term" value="C:ribosome"/>
    <property type="evidence" value="ECO:0007669"/>
    <property type="project" value="UniProtKB-KW"/>
</dbReference>
<evidence type="ECO:0000256" key="4">
    <source>
        <dbReference type="ARBA" id="ARBA00035174"/>
    </source>
</evidence>
<comment type="caution">
    <text evidence="6">The sequence shown here is derived from an EMBL/GenBank/DDBJ whole genome shotgun (WGS) entry which is preliminary data.</text>
</comment>
<gene>
    <name evidence="5 6" type="primary">rpmB</name>
    <name evidence="6" type="ORF">FL622_01015</name>
</gene>
<dbReference type="InterPro" id="IPR034704">
    <property type="entry name" value="Ribosomal_bL28/bL31-like_sf"/>
</dbReference>
<evidence type="ECO:0000256" key="2">
    <source>
        <dbReference type="ARBA" id="ARBA00022980"/>
    </source>
</evidence>
<dbReference type="InterPro" id="IPR026569">
    <property type="entry name" value="Ribosomal_bL28"/>
</dbReference>
<dbReference type="EMBL" id="VJVV01000001">
    <property type="protein sequence ID" value="TRO83796.1"/>
    <property type="molecule type" value="Genomic_DNA"/>
</dbReference>
<dbReference type="InterPro" id="IPR037147">
    <property type="entry name" value="Ribosomal_bL28_sf"/>
</dbReference>
<dbReference type="GO" id="GO:1990904">
    <property type="term" value="C:ribonucleoprotein complex"/>
    <property type="evidence" value="ECO:0007669"/>
    <property type="project" value="UniProtKB-KW"/>
</dbReference>
<keyword evidence="7" id="KW-1185">Reference proteome</keyword>
<evidence type="ECO:0000256" key="5">
    <source>
        <dbReference type="HAMAP-Rule" id="MF_00373"/>
    </source>
</evidence>
<dbReference type="PANTHER" id="PTHR39080">
    <property type="entry name" value="50S RIBOSOMAL PROTEIN L28"/>
    <property type="match status" value="1"/>
</dbReference>
<protein>
    <recommendedName>
        <fullName evidence="4 5">Large ribosomal subunit protein bL28</fullName>
    </recommendedName>
</protein>
<evidence type="ECO:0000256" key="3">
    <source>
        <dbReference type="ARBA" id="ARBA00023274"/>
    </source>
</evidence>
<dbReference type="PANTHER" id="PTHR39080:SF1">
    <property type="entry name" value="LARGE RIBOSOMAL SUBUNIT PROTEIN BL28A"/>
    <property type="match status" value="1"/>
</dbReference>
<dbReference type="AlphaFoldDB" id="A0A550JKP9"/>
<dbReference type="GO" id="GO:0003735">
    <property type="term" value="F:structural constituent of ribosome"/>
    <property type="evidence" value="ECO:0007669"/>
    <property type="project" value="InterPro"/>
</dbReference>
<dbReference type="Pfam" id="PF00830">
    <property type="entry name" value="Ribosomal_L28"/>
    <property type="match status" value="1"/>
</dbReference>
<accession>A0A550JKP9</accession>
<dbReference type="RefSeq" id="WP_092053424.1">
    <property type="nucleotide sequence ID" value="NZ_FOJJ01000001.1"/>
</dbReference>
<dbReference type="OrthoDB" id="9805609at2"/>
<dbReference type="Proteomes" id="UP000317155">
    <property type="component" value="Unassembled WGS sequence"/>
</dbReference>
<dbReference type="SUPFAM" id="SSF143800">
    <property type="entry name" value="L28p-like"/>
    <property type="match status" value="1"/>
</dbReference>
<reference evidence="6 7" key="1">
    <citation type="submission" date="2019-07" db="EMBL/GenBank/DDBJ databases">
        <title>Insights of Desulfuromonas acetexigens electromicrobiology.</title>
        <authorList>
            <person name="Katuri K."/>
            <person name="Sapireddy V."/>
            <person name="Shaw D.R."/>
            <person name="Saikaly P."/>
        </authorList>
    </citation>
    <scope>NUCLEOTIDE SEQUENCE [LARGE SCALE GENOMIC DNA]</scope>
    <source>
        <strain evidence="6 7">2873</strain>
    </source>
</reference>
<dbReference type="NCBIfam" id="TIGR00009">
    <property type="entry name" value="L28"/>
    <property type="match status" value="1"/>
</dbReference>
<dbReference type="InterPro" id="IPR001383">
    <property type="entry name" value="Ribosomal_bL28_bact-type"/>
</dbReference>
<dbReference type="InterPro" id="IPR050096">
    <property type="entry name" value="Bacterial_rp_bL28"/>
</dbReference>
<keyword evidence="2 5" id="KW-0689">Ribosomal protein</keyword>
<dbReference type="GO" id="GO:0006412">
    <property type="term" value="P:translation"/>
    <property type="evidence" value="ECO:0007669"/>
    <property type="project" value="UniProtKB-UniRule"/>
</dbReference>
<evidence type="ECO:0000256" key="1">
    <source>
        <dbReference type="ARBA" id="ARBA00008760"/>
    </source>
</evidence>
<dbReference type="Gene3D" id="2.30.170.40">
    <property type="entry name" value="Ribosomal protein L28/L24"/>
    <property type="match status" value="1"/>
</dbReference>
<evidence type="ECO:0000313" key="6">
    <source>
        <dbReference type="EMBL" id="TRO83796.1"/>
    </source>
</evidence>